<dbReference type="EMBL" id="GG666489">
    <property type="protein sequence ID" value="EEN63707.1"/>
    <property type="molecule type" value="Genomic_DNA"/>
</dbReference>
<feature type="region of interest" description="Disordered" evidence="1">
    <location>
        <begin position="116"/>
        <end position="144"/>
    </location>
</feature>
<dbReference type="InParanoid" id="C3Y779"/>
<dbReference type="AlphaFoldDB" id="C3Y779"/>
<evidence type="ECO:0000256" key="1">
    <source>
        <dbReference type="SAM" id="MobiDB-lite"/>
    </source>
</evidence>
<evidence type="ECO:0000313" key="2">
    <source>
        <dbReference type="EMBL" id="EEN63707.1"/>
    </source>
</evidence>
<name>C3Y779_BRAFL</name>
<sequence length="264" mass="29177">MDERDQVMRVAGDGEGTPAGVQPLSRSPNTDYNSNSYTEFSTRPYSNNHVYVPMTEGNKSNVAGDGGRTPADVHPLSRSPNTDYNLNSYTEFPTRPYSHYANHGLGAYVSTTEGGKSNVAGEREGTPADVQSWRRPPHTDYNSHRPPFAEYTNGLSYNHHPTPGQPGDVVINDKANLIPPPIYNPRFFDYAGSTMMKLPGLFRYFSTEKLLQTAGKGREGRNYFCMLVWCPALCFADGITAIKKAILGSMANCRNKSKTRYATS</sequence>
<accession>C3Y779</accession>
<feature type="region of interest" description="Disordered" evidence="1">
    <location>
        <begin position="62"/>
        <end position="84"/>
    </location>
</feature>
<feature type="region of interest" description="Disordered" evidence="1">
    <location>
        <begin position="1"/>
        <end position="41"/>
    </location>
</feature>
<gene>
    <name evidence="2" type="ORF">BRAFLDRAFT_82857</name>
</gene>
<protein>
    <submittedName>
        <fullName evidence="2">Uncharacterized protein</fullName>
    </submittedName>
</protein>
<proteinExistence type="predicted"/>
<feature type="compositionally biased region" description="Polar residues" evidence="1">
    <location>
        <begin position="24"/>
        <end position="41"/>
    </location>
</feature>
<reference evidence="2" key="1">
    <citation type="journal article" date="2008" name="Nature">
        <title>The amphioxus genome and the evolution of the chordate karyotype.</title>
        <authorList>
            <consortium name="US DOE Joint Genome Institute (JGI-PGF)"/>
            <person name="Putnam N.H."/>
            <person name="Butts T."/>
            <person name="Ferrier D.E.K."/>
            <person name="Furlong R.F."/>
            <person name="Hellsten U."/>
            <person name="Kawashima T."/>
            <person name="Robinson-Rechavi M."/>
            <person name="Shoguchi E."/>
            <person name="Terry A."/>
            <person name="Yu J.-K."/>
            <person name="Benito-Gutierrez E.L."/>
            <person name="Dubchak I."/>
            <person name="Garcia-Fernandez J."/>
            <person name="Gibson-Brown J.J."/>
            <person name="Grigoriev I.V."/>
            <person name="Horton A.C."/>
            <person name="de Jong P.J."/>
            <person name="Jurka J."/>
            <person name="Kapitonov V.V."/>
            <person name="Kohara Y."/>
            <person name="Kuroki Y."/>
            <person name="Lindquist E."/>
            <person name="Lucas S."/>
            <person name="Osoegawa K."/>
            <person name="Pennacchio L.A."/>
            <person name="Salamov A.A."/>
            <person name="Satou Y."/>
            <person name="Sauka-Spengler T."/>
            <person name="Schmutz J."/>
            <person name="Shin-I T."/>
            <person name="Toyoda A."/>
            <person name="Bronner-Fraser M."/>
            <person name="Fujiyama A."/>
            <person name="Holland L.Z."/>
            <person name="Holland P.W.H."/>
            <person name="Satoh N."/>
            <person name="Rokhsar D.S."/>
        </authorList>
    </citation>
    <scope>NUCLEOTIDE SEQUENCE [LARGE SCALE GENOMIC DNA]</scope>
    <source>
        <strain evidence="2">S238N-H82</strain>
        <tissue evidence="2">Testes</tissue>
    </source>
</reference>
<organism>
    <name type="scientific">Branchiostoma floridae</name>
    <name type="common">Florida lancelet</name>
    <name type="synonym">Amphioxus</name>
    <dbReference type="NCBI Taxonomy" id="7739"/>
    <lineage>
        <taxon>Eukaryota</taxon>
        <taxon>Metazoa</taxon>
        <taxon>Chordata</taxon>
        <taxon>Cephalochordata</taxon>
        <taxon>Leptocardii</taxon>
        <taxon>Amphioxiformes</taxon>
        <taxon>Branchiostomatidae</taxon>
        <taxon>Branchiostoma</taxon>
    </lineage>
</organism>